<dbReference type="SUPFAM" id="SSF56801">
    <property type="entry name" value="Acetyl-CoA synthetase-like"/>
    <property type="match status" value="1"/>
</dbReference>
<protein>
    <submittedName>
        <fullName evidence="5">Non-ribosomal peptide synthetase</fullName>
    </submittedName>
</protein>
<dbReference type="GO" id="GO:0005737">
    <property type="term" value="C:cytoplasm"/>
    <property type="evidence" value="ECO:0007669"/>
    <property type="project" value="TreeGrafter"/>
</dbReference>
<dbReference type="PROSITE" id="PS00455">
    <property type="entry name" value="AMP_BINDING"/>
    <property type="match status" value="1"/>
</dbReference>
<dbReference type="InterPro" id="IPR042099">
    <property type="entry name" value="ANL_N_sf"/>
</dbReference>
<dbReference type="PANTHER" id="PTHR45527">
    <property type="entry name" value="NONRIBOSOMAL PEPTIDE SYNTHETASE"/>
    <property type="match status" value="1"/>
</dbReference>
<dbReference type="InterPro" id="IPR009081">
    <property type="entry name" value="PP-bd_ACP"/>
</dbReference>
<dbReference type="InterPro" id="IPR020845">
    <property type="entry name" value="AMP-binding_CS"/>
</dbReference>
<dbReference type="PROSITE" id="PS50075">
    <property type="entry name" value="CARRIER"/>
    <property type="match status" value="1"/>
</dbReference>
<evidence type="ECO:0000313" key="6">
    <source>
        <dbReference type="Proteomes" id="UP000669887"/>
    </source>
</evidence>
<dbReference type="PANTHER" id="PTHR45527:SF1">
    <property type="entry name" value="FATTY ACID SYNTHASE"/>
    <property type="match status" value="1"/>
</dbReference>
<dbReference type="InterPro" id="IPR045851">
    <property type="entry name" value="AMP-bd_C_sf"/>
</dbReference>
<dbReference type="SUPFAM" id="SSF47336">
    <property type="entry name" value="ACP-like"/>
    <property type="match status" value="1"/>
</dbReference>
<dbReference type="CDD" id="cd05930">
    <property type="entry name" value="A_NRPS"/>
    <property type="match status" value="1"/>
</dbReference>
<evidence type="ECO:0000259" key="4">
    <source>
        <dbReference type="PROSITE" id="PS50075"/>
    </source>
</evidence>
<keyword evidence="2" id="KW-0597">Phosphoprotein</keyword>
<dbReference type="Gene3D" id="3.30.300.30">
    <property type="match status" value="1"/>
</dbReference>
<dbReference type="Proteomes" id="UP000669887">
    <property type="component" value="Unassembled WGS sequence"/>
</dbReference>
<reference evidence="5" key="1">
    <citation type="submission" date="2021-03" db="EMBL/GenBank/DDBJ databases">
        <title>X isolated from Micromonospora tulbaghiae.</title>
        <authorList>
            <person name="Stennett H.L."/>
        </authorList>
    </citation>
    <scope>NUCLEOTIDE SEQUENCE</scope>
    <source>
        <strain evidence="5">28M1-20</strain>
    </source>
</reference>
<dbReference type="InterPro" id="IPR000873">
    <property type="entry name" value="AMP-dep_synth/lig_dom"/>
</dbReference>
<feature type="region of interest" description="Disordered" evidence="3">
    <location>
        <begin position="1"/>
        <end position="26"/>
    </location>
</feature>
<dbReference type="Gene3D" id="3.40.50.12780">
    <property type="entry name" value="N-terminal domain of ligase-like"/>
    <property type="match status" value="1"/>
</dbReference>
<dbReference type="RefSeq" id="WP_208577587.1">
    <property type="nucleotide sequence ID" value="NZ_JAGFVQ010000036.1"/>
</dbReference>
<dbReference type="Pfam" id="PF13193">
    <property type="entry name" value="AMP-binding_C"/>
    <property type="match status" value="1"/>
</dbReference>
<evidence type="ECO:0000256" key="1">
    <source>
        <dbReference type="ARBA" id="ARBA00022450"/>
    </source>
</evidence>
<feature type="domain" description="Carrier" evidence="4">
    <location>
        <begin position="715"/>
        <end position="790"/>
    </location>
</feature>
<keyword evidence="1" id="KW-0596">Phosphopantetheine</keyword>
<gene>
    <name evidence="5" type="ORF">J5U46_18610</name>
</gene>
<dbReference type="Pfam" id="PF00550">
    <property type="entry name" value="PP-binding"/>
    <property type="match status" value="1"/>
</dbReference>
<organism evidence="5 6">
    <name type="scientific">Micromonospora tulbaghiae</name>
    <dbReference type="NCBI Taxonomy" id="479978"/>
    <lineage>
        <taxon>Bacteria</taxon>
        <taxon>Bacillati</taxon>
        <taxon>Actinomycetota</taxon>
        <taxon>Actinomycetes</taxon>
        <taxon>Micromonosporales</taxon>
        <taxon>Micromonosporaceae</taxon>
        <taxon>Micromonospora</taxon>
    </lineage>
</organism>
<evidence type="ECO:0000313" key="5">
    <source>
        <dbReference type="EMBL" id="MBO4142166.1"/>
    </source>
</evidence>
<proteinExistence type="predicted"/>
<dbReference type="NCBIfam" id="TIGR01733">
    <property type="entry name" value="AA-adenyl-dom"/>
    <property type="match status" value="1"/>
</dbReference>
<dbReference type="AlphaFoldDB" id="A0AAW4JT10"/>
<accession>A0AAW4JT10</accession>
<dbReference type="EMBL" id="JAGFVQ010000036">
    <property type="protein sequence ID" value="MBO4142166.1"/>
    <property type="molecule type" value="Genomic_DNA"/>
</dbReference>
<dbReference type="GO" id="GO:0043041">
    <property type="term" value="P:amino acid activation for nonribosomal peptide biosynthetic process"/>
    <property type="evidence" value="ECO:0007669"/>
    <property type="project" value="TreeGrafter"/>
</dbReference>
<dbReference type="InterPro" id="IPR020806">
    <property type="entry name" value="PKS_PP-bd"/>
</dbReference>
<dbReference type="Gene3D" id="1.10.1200.10">
    <property type="entry name" value="ACP-like"/>
    <property type="match status" value="1"/>
</dbReference>
<comment type="caution">
    <text evidence="5">The sequence shown here is derived from an EMBL/GenBank/DDBJ whole genome shotgun (WGS) entry which is preliminary data.</text>
</comment>
<dbReference type="SMART" id="SM00823">
    <property type="entry name" value="PKS_PP"/>
    <property type="match status" value="1"/>
</dbReference>
<dbReference type="InterPro" id="IPR010071">
    <property type="entry name" value="AA_adenyl_dom"/>
</dbReference>
<dbReference type="GO" id="GO:0031177">
    <property type="term" value="F:phosphopantetheine binding"/>
    <property type="evidence" value="ECO:0007669"/>
    <property type="project" value="InterPro"/>
</dbReference>
<dbReference type="InterPro" id="IPR036736">
    <property type="entry name" value="ACP-like_sf"/>
</dbReference>
<dbReference type="InterPro" id="IPR025110">
    <property type="entry name" value="AMP-bd_C"/>
</dbReference>
<sequence length="812" mass="83942">MRTTDARPTPAAPVRAAGPATGNFARPLPPATVRALRDAATAAAAGEDEVLAAATAIVQFALRHPGELVLSGPAGRRTVPVDLAEPPTVPDLLDRIRAAAVDTPDGAPAPDPLVCWSPAPAGDGPVRAGTAAALRIAGRPATAVHVHAEDLDRRAAELFAQRLHTVLTRIPDAVAAGRPVTHVVGDEELAWIRRRLTGDRLDDPPAEPCHLAVLRHGAENPDARAIVDGPAVRTYGALRADMLRYAAALRGHLPAAATQPIVGVLADDLTSFLTGALAAMTAGAAFLPLDPALPPERIRTLVHRAGASVVLTGPGTDRSALTDVPVLPLDAPAPPGPSPVPAGGPGDLAYVLFTSGSTGTPKAVAVEHGQLSAYARSVAALLSLGPGVTTASPAGIGADLGYTATFPTLAHGGTVAAVPADARLDAGRFAAHLRAAGVDLVKMAPSHLAALLADPQGPGCLPARTLVLGGERLDPALLERLRALRPELRVYNHYGPTETTVGAFAGAAPARPGRDVSLGAPLSHVWAELRDPDGGPTPVGVPGRLFIGGAGVARGYLGDDEQTGQRFQSVAHPPGRPDLTGGRVYDTGDVCVLTPAGDLVFVGRADDQVKIRGFRVEPREVERTLLDQPGVRQACVLAEERHGESVLVGYVVHDGQPDPAALVDRLRTQLPEAWVPARLVPVAELPLLPNGKVDRARLRATGTDTPADAGTAAPAPADDVTAVLAMVWADLLGVARVDADANVFDLGAHSLTVTRAMGVLRDLLRIDVDTALFFSRPTVRLFAEALLAGPAADRLRRRATVVREVLELADAA</sequence>
<evidence type="ECO:0000256" key="3">
    <source>
        <dbReference type="SAM" id="MobiDB-lite"/>
    </source>
</evidence>
<dbReference type="Pfam" id="PF00501">
    <property type="entry name" value="AMP-binding"/>
    <property type="match status" value="1"/>
</dbReference>
<name>A0AAW4JT10_9ACTN</name>
<dbReference type="GO" id="GO:0044550">
    <property type="term" value="P:secondary metabolite biosynthetic process"/>
    <property type="evidence" value="ECO:0007669"/>
    <property type="project" value="TreeGrafter"/>
</dbReference>
<evidence type="ECO:0000256" key="2">
    <source>
        <dbReference type="ARBA" id="ARBA00022553"/>
    </source>
</evidence>
<feature type="compositionally biased region" description="Low complexity" evidence="3">
    <location>
        <begin position="1"/>
        <end position="21"/>
    </location>
</feature>